<evidence type="ECO:0000313" key="3">
    <source>
        <dbReference type="EMBL" id="TVU05414.1"/>
    </source>
</evidence>
<evidence type="ECO:0000256" key="2">
    <source>
        <dbReference type="SAM" id="SignalP"/>
    </source>
</evidence>
<keyword evidence="2" id="KW-0732">Signal</keyword>
<feature type="region of interest" description="Disordered" evidence="1">
    <location>
        <begin position="26"/>
        <end position="73"/>
    </location>
</feature>
<dbReference type="OrthoDB" id="696260at2759"/>
<feature type="signal peptide" evidence="2">
    <location>
        <begin position="1"/>
        <end position="21"/>
    </location>
</feature>
<reference evidence="3 4" key="1">
    <citation type="journal article" date="2019" name="Sci. Rep.">
        <title>A high-quality genome of Eragrostis curvula grass provides insights into Poaceae evolution and supports new strategies to enhance forage quality.</title>
        <authorList>
            <person name="Carballo J."/>
            <person name="Santos B.A.C.M."/>
            <person name="Zappacosta D."/>
            <person name="Garbus I."/>
            <person name="Selva J.P."/>
            <person name="Gallo C.A."/>
            <person name="Diaz A."/>
            <person name="Albertini E."/>
            <person name="Caccamo M."/>
            <person name="Echenique V."/>
        </authorList>
    </citation>
    <scope>NUCLEOTIDE SEQUENCE [LARGE SCALE GENOMIC DNA]</scope>
    <source>
        <strain evidence="4">cv. Victoria</strain>
        <tissue evidence="3">Leaf</tissue>
    </source>
</reference>
<evidence type="ECO:0000256" key="1">
    <source>
        <dbReference type="SAM" id="MobiDB-lite"/>
    </source>
</evidence>
<dbReference type="Gramene" id="TVU05414">
    <property type="protein sequence ID" value="TVU05414"/>
    <property type="gene ID" value="EJB05_48575"/>
</dbReference>
<evidence type="ECO:0000313" key="4">
    <source>
        <dbReference type="Proteomes" id="UP000324897"/>
    </source>
</evidence>
<name>A0A5J9T2B0_9POAL</name>
<sequence length="113" mass="11495">MAHKLTFAILVLVMASTVVAPFSYAKRSPAKAPKADVEGPGGAEAPEVATEGPAEAPKASAEGPRAATEWPGGGPNFVEFVIKKPFPAIPLSSSKSGNSDGLPVDPTPEGNEK</sequence>
<dbReference type="EMBL" id="RWGY01000051">
    <property type="protein sequence ID" value="TVU05414.1"/>
    <property type="molecule type" value="Genomic_DNA"/>
</dbReference>
<keyword evidence="4" id="KW-1185">Reference proteome</keyword>
<protein>
    <submittedName>
        <fullName evidence="3">Uncharacterized protein</fullName>
    </submittedName>
</protein>
<gene>
    <name evidence="3" type="ORF">EJB05_48575</name>
</gene>
<feature type="region of interest" description="Disordered" evidence="1">
    <location>
        <begin position="89"/>
        <end position="113"/>
    </location>
</feature>
<dbReference type="AlphaFoldDB" id="A0A5J9T2B0"/>
<comment type="caution">
    <text evidence="3">The sequence shown here is derived from an EMBL/GenBank/DDBJ whole genome shotgun (WGS) entry which is preliminary data.</text>
</comment>
<organism evidence="3 4">
    <name type="scientific">Eragrostis curvula</name>
    <name type="common">weeping love grass</name>
    <dbReference type="NCBI Taxonomy" id="38414"/>
    <lineage>
        <taxon>Eukaryota</taxon>
        <taxon>Viridiplantae</taxon>
        <taxon>Streptophyta</taxon>
        <taxon>Embryophyta</taxon>
        <taxon>Tracheophyta</taxon>
        <taxon>Spermatophyta</taxon>
        <taxon>Magnoliopsida</taxon>
        <taxon>Liliopsida</taxon>
        <taxon>Poales</taxon>
        <taxon>Poaceae</taxon>
        <taxon>PACMAD clade</taxon>
        <taxon>Chloridoideae</taxon>
        <taxon>Eragrostideae</taxon>
        <taxon>Eragrostidinae</taxon>
        <taxon>Eragrostis</taxon>
    </lineage>
</organism>
<feature type="chain" id="PRO_5023871361" evidence="2">
    <location>
        <begin position="22"/>
        <end position="113"/>
    </location>
</feature>
<feature type="non-terminal residue" evidence="3">
    <location>
        <position position="1"/>
    </location>
</feature>
<proteinExistence type="predicted"/>
<accession>A0A5J9T2B0</accession>
<dbReference type="Proteomes" id="UP000324897">
    <property type="component" value="Unassembled WGS sequence"/>
</dbReference>